<dbReference type="SUPFAM" id="SSF64438">
    <property type="entry name" value="CNF1/YfiH-like putative cysteine hydrolases"/>
    <property type="match status" value="1"/>
</dbReference>
<dbReference type="eggNOG" id="COG1496">
    <property type="taxonomic scope" value="Bacteria"/>
</dbReference>
<keyword evidence="4" id="KW-0479">Metal-binding</keyword>
<dbReference type="InterPro" id="IPR038371">
    <property type="entry name" value="Cu_polyphenol_OxRdtase_sf"/>
</dbReference>
<evidence type="ECO:0000256" key="9">
    <source>
        <dbReference type="ARBA" id="ARBA00049893"/>
    </source>
</evidence>
<dbReference type="KEGG" id="ddf:DEFDS_0996"/>
<dbReference type="GO" id="GO:0005507">
    <property type="term" value="F:copper ion binding"/>
    <property type="evidence" value="ECO:0007669"/>
    <property type="project" value="TreeGrafter"/>
</dbReference>
<comment type="catalytic activity">
    <reaction evidence="7">
        <text>adenosine + H2O + H(+) = inosine + NH4(+)</text>
        <dbReference type="Rhea" id="RHEA:24408"/>
        <dbReference type="ChEBI" id="CHEBI:15377"/>
        <dbReference type="ChEBI" id="CHEBI:15378"/>
        <dbReference type="ChEBI" id="CHEBI:16335"/>
        <dbReference type="ChEBI" id="CHEBI:17596"/>
        <dbReference type="ChEBI" id="CHEBI:28938"/>
        <dbReference type="EC" id="3.5.4.4"/>
    </reaction>
    <physiologicalReaction direction="left-to-right" evidence="7">
        <dbReference type="Rhea" id="RHEA:24409"/>
    </physiologicalReaction>
</comment>
<evidence type="ECO:0008006" key="12">
    <source>
        <dbReference type="Google" id="ProtNLM"/>
    </source>
</evidence>
<dbReference type="GO" id="GO:0016787">
    <property type="term" value="F:hydrolase activity"/>
    <property type="evidence" value="ECO:0007669"/>
    <property type="project" value="UniProtKB-KW"/>
</dbReference>
<comment type="catalytic activity">
    <reaction evidence="9">
        <text>S-methyl-5'-thioadenosine + phosphate = 5-(methylsulfanyl)-alpha-D-ribose 1-phosphate + adenine</text>
        <dbReference type="Rhea" id="RHEA:11852"/>
        <dbReference type="ChEBI" id="CHEBI:16708"/>
        <dbReference type="ChEBI" id="CHEBI:17509"/>
        <dbReference type="ChEBI" id="CHEBI:43474"/>
        <dbReference type="ChEBI" id="CHEBI:58533"/>
        <dbReference type="EC" id="2.4.2.28"/>
    </reaction>
    <physiologicalReaction direction="left-to-right" evidence="9">
        <dbReference type="Rhea" id="RHEA:11853"/>
    </physiologicalReaction>
</comment>
<dbReference type="OrthoDB" id="4279at2"/>
<proteinExistence type="inferred from homology"/>
<reference evidence="10 11" key="1">
    <citation type="journal article" date="2010" name="DNA Res.">
        <title>Bacterial lifestyle in a deep-sea hydrothermal vent chimney revealed by the genome sequence of the thermophilic bacterium Deferribacter desulfuricans SSM1.</title>
        <authorList>
            <person name="Takaki Y."/>
            <person name="Shimamura S."/>
            <person name="Nakagawa S."/>
            <person name="Fukuhara Y."/>
            <person name="Horikawa H."/>
            <person name="Ankai A."/>
            <person name="Harada T."/>
            <person name="Hosoyama A."/>
            <person name="Oguchi A."/>
            <person name="Fukui S."/>
            <person name="Fujita N."/>
            <person name="Takami H."/>
            <person name="Takai K."/>
        </authorList>
    </citation>
    <scope>NUCLEOTIDE SEQUENCE [LARGE SCALE GENOMIC DNA]</scope>
    <source>
        <strain evidence="11">DSM 14783 / JCM 11476 / NBRC 101012 / SSM1</strain>
    </source>
</reference>
<evidence type="ECO:0000256" key="8">
    <source>
        <dbReference type="ARBA" id="ARBA00048968"/>
    </source>
</evidence>
<keyword evidence="6" id="KW-0862">Zinc</keyword>
<accession>D3PCZ3</accession>
<evidence type="ECO:0000256" key="1">
    <source>
        <dbReference type="ARBA" id="ARBA00000553"/>
    </source>
</evidence>
<dbReference type="InterPro" id="IPR003730">
    <property type="entry name" value="Cu_polyphenol_OxRdtase"/>
</dbReference>
<evidence type="ECO:0000256" key="7">
    <source>
        <dbReference type="ARBA" id="ARBA00047989"/>
    </source>
</evidence>
<organism evidence="10 11">
    <name type="scientific">Deferribacter desulfuricans (strain DSM 14783 / JCM 11476 / NBRC 101012 / SSM1)</name>
    <dbReference type="NCBI Taxonomy" id="639282"/>
    <lineage>
        <taxon>Bacteria</taxon>
        <taxon>Pseudomonadati</taxon>
        <taxon>Deferribacterota</taxon>
        <taxon>Deferribacteres</taxon>
        <taxon>Deferribacterales</taxon>
        <taxon>Deferribacteraceae</taxon>
        <taxon>Deferribacter</taxon>
    </lineage>
</organism>
<dbReference type="HOGENOM" id="CLU_065784_3_0_0"/>
<gene>
    <name evidence="10" type="ordered locus">DEFDS_0996</name>
</gene>
<keyword evidence="5" id="KW-0378">Hydrolase</keyword>
<keyword evidence="11" id="KW-1185">Reference proteome</keyword>
<dbReference type="Pfam" id="PF02578">
    <property type="entry name" value="Cu-oxidase_4"/>
    <property type="match status" value="1"/>
</dbReference>
<dbReference type="STRING" id="639282.DEFDS_0996"/>
<dbReference type="InterPro" id="IPR011324">
    <property type="entry name" value="Cytotoxic_necrot_fac-like_cat"/>
</dbReference>
<comment type="similarity">
    <text evidence="2">Belongs to the purine nucleoside phosphorylase YfiH/LACC1 family.</text>
</comment>
<evidence type="ECO:0000256" key="6">
    <source>
        <dbReference type="ARBA" id="ARBA00022833"/>
    </source>
</evidence>
<dbReference type="Gene3D" id="3.60.140.10">
    <property type="entry name" value="CNF1/YfiH-like putative cysteine hydrolases"/>
    <property type="match status" value="1"/>
</dbReference>
<dbReference type="CDD" id="cd16833">
    <property type="entry name" value="YfiH"/>
    <property type="match status" value="1"/>
</dbReference>
<evidence type="ECO:0000256" key="2">
    <source>
        <dbReference type="ARBA" id="ARBA00007353"/>
    </source>
</evidence>
<dbReference type="Proteomes" id="UP000001520">
    <property type="component" value="Chromosome"/>
</dbReference>
<protein>
    <recommendedName>
        <fullName evidence="12">Purine nucleoside phosphorylase</fullName>
    </recommendedName>
</protein>
<evidence type="ECO:0000256" key="4">
    <source>
        <dbReference type="ARBA" id="ARBA00022723"/>
    </source>
</evidence>
<comment type="catalytic activity">
    <reaction evidence="1">
        <text>inosine + phosphate = alpha-D-ribose 1-phosphate + hypoxanthine</text>
        <dbReference type="Rhea" id="RHEA:27646"/>
        <dbReference type="ChEBI" id="CHEBI:17368"/>
        <dbReference type="ChEBI" id="CHEBI:17596"/>
        <dbReference type="ChEBI" id="CHEBI:43474"/>
        <dbReference type="ChEBI" id="CHEBI:57720"/>
        <dbReference type="EC" id="2.4.2.1"/>
    </reaction>
    <physiologicalReaction direction="left-to-right" evidence="1">
        <dbReference type="Rhea" id="RHEA:27647"/>
    </physiologicalReaction>
</comment>
<evidence type="ECO:0000256" key="5">
    <source>
        <dbReference type="ARBA" id="ARBA00022801"/>
    </source>
</evidence>
<evidence type="ECO:0000256" key="3">
    <source>
        <dbReference type="ARBA" id="ARBA00022679"/>
    </source>
</evidence>
<comment type="catalytic activity">
    <reaction evidence="8">
        <text>adenosine + phosphate = alpha-D-ribose 1-phosphate + adenine</text>
        <dbReference type="Rhea" id="RHEA:27642"/>
        <dbReference type="ChEBI" id="CHEBI:16335"/>
        <dbReference type="ChEBI" id="CHEBI:16708"/>
        <dbReference type="ChEBI" id="CHEBI:43474"/>
        <dbReference type="ChEBI" id="CHEBI:57720"/>
        <dbReference type="EC" id="2.4.2.1"/>
    </reaction>
    <physiologicalReaction direction="left-to-right" evidence="8">
        <dbReference type="Rhea" id="RHEA:27643"/>
    </physiologicalReaction>
</comment>
<keyword evidence="3" id="KW-0808">Transferase</keyword>
<dbReference type="GO" id="GO:0017061">
    <property type="term" value="F:S-methyl-5-thioadenosine phosphorylase activity"/>
    <property type="evidence" value="ECO:0007669"/>
    <property type="project" value="UniProtKB-EC"/>
</dbReference>
<dbReference type="EMBL" id="AP011529">
    <property type="protein sequence ID" value="BAI80466.1"/>
    <property type="molecule type" value="Genomic_DNA"/>
</dbReference>
<name>D3PCZ3_DEFDS</name>
<dbReference type="PANTHER" id="PTHR30616:SF2">
    <property type="entry name" value="PURINE NUCLEOSIDE PHOSPHORYLASE LACC1"/>
    <property type="match status" value="1"/>
</dbReference>
<evidence type="ECO:0000313" key="10">
    <source>
        <dbReference type="EMBL" id="BAI80466.1"/>
    </source>
</evidence>
<dbReference type="PANTHER" id="PTHR30616">
    <property type="entry name" value="UNCHARACTERIZED PROTEIN YFIH"/>
    <property type="match status" value="1"/>
</dbReference>
<evidence type="ECO:0000313" key="11">
    <source>
        <dbReference type="Proteomes" id="UP000001520"/>
    </source>
</evidence>
<dbReference type="RefSeq" id="WP_013007713.1">
    <property type="nucleotide sequence ID" value="NC_013939.1"/>
</dbReference>
<sequence>MQGNTKEIPLIKPENIVEYFNIFTTTRFSGVSDGPYKSFNFGYFCEDDLLNVEKNYKILKDLIGISRIVTLRQVHGSNIIEVKKDTPSFFNGDGLFSKEVGIGLGILTADCYSVQIIGENGSYANLHCGWKSVFNGIVNNAIKMFGKEDIRKVYINVGICKDCFEVKGDFINYTKEVFNIDKNLIYKNGKYFFDLRSQIEDMFLKNGIEKNRIEHIRDCSYCNKNFYSYRRDKVTGRMISVISRVR</sequence>
<dbReference type="AlphaFoldDB" id="D3PCZ3"/>